<evidence type="ECO:0000256" key="2">
    <source>
        <dbReference type="ARBA" id="ARBA00012566"/>
    </source>
</evidence>
<organism evidence="9 10">
    <name type="scientific">Alistipes onderdonkii</name>
    <dbReference type="NCBI Taxonomy" id="328813"/>
    <lineage>
        <taxon>Bacteria</taxon>
        <taxon>Pseudomonadati</taxon>
        <taxon>Bacteroidota</taxon>
        <taxon>Bacteroidia</taxon>
        <taxon>Bacteroidales</taxon>
        <taxon>Rikenellaceae</taxon>
        <taxon>Alistipes</taxon>
    </lineage>
</organism>
<proteinExistence type="inferred from homology"/>
<evidence type="ECO:0000256" key="1">
    <source>
        <dbReference type="ARBA" id="ARBA00009336"/>
    </source>
</evidence>
<evidence type="ECO:0000256" key="3">
    <source>
        <dbReference type="ARBA" id="ARBA00022729"/>
    </source>
</evidence>
<evidence type="ECO:0000256" key="4">
    <source>
        <dbReference type="ARBA" id="ARBA00022801"/>
    </source>
</evidence>
<evidence type="ECO:0000256" key="7">
    <source>
        <dbReference type="SAM" id="SignalP"/>
    </source>
</evidence>
<comment type="catalytic activity">
    <reaction evidence="6">
        <text>an N(4)-(oligosaccharide-(1-&gt;3)-[oligosaccharide-(1-&gt;6)]-beta-D-Man-(1-&gt;4)-beta-D-GlcNAc-(1-&gt;4)-alpha-D-GlcNAc)-L-asparaginyl-[protein] + H2O = an oligosaccharide-(1-&gt;3)-[oligosaccharide-(1-&gt;6)]-beta-D-Man-(1-&gt;4)-D-GlcNAc + N(4)-(N-acetyl-beta-D-glucosaminyl)-L-asparaginyl-[protein]</text>
        <dbReference type="Rhea" id="RHEA:73067"/>
        <dbReference type="Rhea" id="RHEA-COMP:12603"/>
        <dbReference type="Rhea" id="RHEA-COMP:18176"/>
        <dbReference type="ChEBI" id="CHEBI:15377"/>
        <dbReference type="ChEBI" id="CHEBI:132248"/>
        <dbReference type="ChEBI" id="CHEBI:192714"/>
        <dbReference type="ChEBI" id="CHEBI:192715"/>
        <dbReference type="EC" id="3.2.1.96"/>
    </reaction>
</comment>
<comment type="caution">
    <text evidence="9">The sequence shown here is derived from an EMBL/GenBank/DDBJ whole genome shotgun (WGS) entry which is preliminary data.</text>
</comment>
<evidence type="ECO:0000256" key="5">
    <source>
        <dbReference type="ARBA" id="ARBA00023295"/>
    </source>
</evidence>
<protein>
    <recommendedName>
        <fullName evidence="2">mannosyl-glycoprotein endo-beta-N-acetylglucosaminidase</fullName>
        <ecNumber evidence="2">3.2.1.96</ecNumber>
    </recommendedName>
</protein>
<evidence type="ECO:0000313" key="10">
    <source>
        <dbReference type="Proteomes" id="UP000323119"/>
    </source>
</evidence>
<evidence type="ECO:0000313" key="9">
    <source>
        <dbReference type="EMBL" id="KAA2556851.1"/>
    </source>
</evidence>
<keyword evidence="5" id="KW-0326">Glycosidase</keyword>
<evidence type="ECO:0000259" key="8">
    <source>
        <dbReference type="Pfam" id="PF23916"/>
    </source>
</evidence>
<dbReference type="GeneID" id="92755658"/>
<dbReference type="RefSeq" id="WP_015547826.1">
    <property type="nucleotide sequence ID" value="NZ_DAWDUM010000018.1"/>
</dbReference>
<dbReference type="EC" id="3.2.1.96" evidence="2"/>
<dbReference type="Proteomes" id="UP000323119">
    <property type="component" value="Unassembled WGS sequence"/>
</dbReference>
<dbReference type="Gene3D" id="3.20.20.80">
    <property type="entry name" value="Glycosidases"/>
    <property type="match status" value="1"/>
</dbReference>
<feature type="signal peptide" evidence="7">
    <location>
        <begin position="1"/>
        <end position="24"/>
    </location>
</feature>
<feature type="domain" description="Endo-beta-N-acetylglucosaminidase EndoS/F2-like TIM-barrel" evidence="8">
    <location>
        <begin position="111"/>
        <end position="228"/>
    </location>
</feature>
<feature type="chain" id="PRO_5040290571" description="mannosyl-glycoprotein endo-beta-N-acetylglucosaminidase" evidence="7">
    <location>
        <begin position="25"/>
        <end position="326"/>
    </location>
</feature>
<accession>A0A9P4DMX8</accession>
<comment type="similarity">
    <text evidence="1">Belongs to the glycosyl hydrolase 18 family.</text>
</comment>
<keyword evidence="3 7" id="KW-0732">Signal</keyword>
<dbReference type="Pfam" id="PF23916">
    <property type="entry name" value="TIM-barrel_EndoS"/>
    <property type="match status" value="1"/>
</dbReference>
<dbReference type="SUPFAM" id="SSF51445">
    <property type="entry name" value="(Trans)glycosidases"/>
    <property type="match status" value="1"/>
</dbReference>
<evidence type="ECO:0000256" key="6">
    <source>
        <dbReference type="ARBA" id="ARBA00034414"/>
    </source>
</evidence>
<dbReference type="AlphaFoldDB" id="A0A9P4DMX8"/>
<keyword evidence="4 9" id="KW-0378">Hydrolase</keyword>
<reference evidence="9 10" key="1">
    <citation type="journal article" date="2019" name="Nat. Med.">
        <title>A library of human gut bacterial isolates paired with longitudinal multiomics data enables mechanistic microbiome research.</title>
        <authorList>
            <person name="Poyet M."/>
            <person name="Groussin M."/>
            <person name="Gibbons S.M."/>
            <person name="Avila-Pacheco J."/>
            <person name="Jiang X."/>
            <person name="Kearney S.M."/>
            <person name="Perrotta A.R."/>
            <person name="Berdy B."/>
            <person name="Zhao S."/>
            <person name="Lieberman T.D."/>
            <person name="Swanson P.K."/>
            <person name="Smith M."/>
            <person name="Roesemann S."/>
            <person name="Alexander J.E."/>
            <person name="Rich S.A."/>
            <person name="Livny J."/>
            <person name="Vlamakis H."/>
            <person name="Clish C."/>
            <person name="Bullock K."/>
            <person name="Deik A."/>
            <person name="Scott J."/>
            <person name="Pierce K.A."/>
            <person name="Xavier R.J."/>
            <person name="Alm E.J."/>
        </authorList>
    </citation>
    <scope>NUCLEOTIDE SEQUENCE [LARGE SCALE GENOMIC DNA]</scope>
    <source>
        <strain evidence="9 10">BIOML-A204</strain>
    </source>
</reference>
<dbReference type="InterPro" id="IPR057016">
    <property type="entry name" value="EndoS_F2-like_TIM-barrel"/>
</dbReference>
<dbReference type="InterPro" id="IPR017853">
    <property type="entry name" value="GH"/>
</dbReference>
<sequence>MKRYFEIFAALFLGTTMMFSCQQAEEPTMDQGTVPQTRAYGDTPVVAIYVETNDTNPLNAGDYMLSNGKPFAGIVELFASNIHKRTVNGVVEPTLFLNDKMTNLLENGGYQTYVKPLQDKGIKVLLTVLGDWQGIGVANMNDTQTTQFAKILAHAVEKYGLDGIGFDDEYANYSSTNSTSYSEIITKLHALMPADKLITVFDWGYTNTLNSEAKACIDYAYHGYFGSSFMTSGLVDKTRWSPVSTNLGSAPNAATLNSLAKRAKAQGYGAFMFFNLRRSSNVNPLNGFNATASGLYGLTVTCENGDRPQDWTFVSSGYEINMDEVE</sequence>
<name>A0A9P4DMX8_9BACT</name>
<gene>
    <name evidence="9" type="ORF">F2S36_14895</name>
</gene>
<dbReference type="EMBL" id="VVUY01000024">
    <property type="protein sequence ID" value="KAA2556851.1"/>
    <property type="molecule type" value="Genomic_DNA"/>
</dbReference>
<dbReference type="PROSITE" id="PS51257">
    <property type="entry name" value="PROKAR_LIPOPROTEIN"/>
    <property type="match status" value="1"/>
</dbReference>
<dbReference type="GO" id="GO:0033925">
    <property type="term" value="F:mannosyl-glycoprotein endo-beta-N-acetylglucosaminidase activity"/>
    <property type="evidence" value="ECO:0007669"/>
    <property type="project" value="UniProtKB-EC"/>
</dbReference>